<accession>A0A3M9LUB2</accession>
<reference evidence="2 3" key="1">
    <citation type="submission" date="2018-11" db="EMBL/GenBank/DDBJ databases">
        <title>Draft genome of Simplicispira Flexivirga sp. BO-16.</title>
        <authorList>
            <person name="Im W.T."/>
        </authorList>
    </citation>
    <scope>NUCLEOTIDE SEQUENCE [LARGE SCALE GENOMIC DNA]</scope>
    <source>
        <strain evidence="2 3">BO-16</strain>
    </source>
</reference>
<dbReference type="InterPro" id="IPR025668">
    <property type="entry name" value="Tnp_DDE_dom"/>
</dbReference>
<dbReference type="Proteomes" id="UP000271678">
    <property type="component" value="Unassembled WGS sequence"/>
</dbReference>
<feature type="domain" description="Transposase DDE" evidence="1">
    <location>
        <begin position="28"/>
        <end position="322"/>
    </location>
</feature>
<evidence type="ECO:0000313" key="3">
    <source>
        <dbReference type="Proteomes" id="UP000271678"/>
    </source>
</evidence>
<feature type="non-terminal residue" evidence="2">
    <location>
        <position position="1"/>
    </location>
</feature>
<dbReference type="AlphaFoldDB" id="A0A3M9LUB2"/>
<name>A0A3M9LUB2_9MICO</name>
<evidence type="ECO:0000313" key="2">
    <source>
        <dbReference type="EMBL" id="RNI16515.1"/>
    </source>
</evidence>
<keyword evidence="3" id="KW-1185">Reference proteome</keyword>
<gene>
    <name evidence="2" type="ORF">EFY87_19920</name>
</gene>
<protein>
    <submittedName>
        <fullName evidence="2">IS1380 family transposase</fullName>
    </submittedName>
</protein>
<feature type="domain" description="Transposase DDE" evidence="1">
    <location>
        <begin position="356"/>
        <end position="480"/>
    </location>
</feature>
<proteinExistence type="predicted"/>
<evidence type="ECO:0000259" key="1">
    <source>
        <dbReference type="Pfam" id="PF13701"/>
    </source>
</evidence>
<dbReference type="Pfam" id="PF13701">
    <property type="entry name" value="DDE_Tnp_1_4"/>
    <property type="match status" value="2"/>
</dbReference>
<dbReference type="NCBIfam" id="NF033539">
    <property type="entry name" value="transpos_IS1380"/>
    <property type="match status" value="1"/>
</dbReference>
<dbReference type="SUPFAM" id="SSF53098">
    <property type="entry name" value="Ribonuclease H-like"/>
    <property type="match status" value="1"/>
</dbReference>
<dbReference type="InterPro" id="IPR012337">
    <property type="entry name" value="RNaseH-like_sf"/>
</dbReference>
<dbReference type="EMBL" id="RJJQ01000045">
    <property type="protein sequence ID" value="RNI16515.1"/>
    <property type="molecule type" value="Genomic_DNA"/>
</dbReference>
<dbReference type="InterPro" id="IPR047960">
    <property type="entry name" value="Transpos_IS1380"/>
</dbReference>
<comment type="caution">
    <text evidence="2">The sequence shown here is derived from an EMBL/GenBank/DDBJ whole genome shotgun (WGS) entry which is preliminary data.</text>
</comment>
<sequence length="487" mass="52064">RACREFEVSEREGTLSVMRIRGRNSSWKQVRIGAPDASLTGASGMSAVTELVDKLGLVEALDGHVPAIKTRARGLSAGELVLAVTCTQLLGHDALVGLDRVRADVAGQELWPVAAPASTTTGALARRFTAAHLVGIEDAIAAVTSRWLRLLPARVRSPLVLRSPTIDLDSTEVEVFGRAKHGVAYNYVGQRAGRPHLASWAEAGLPLAADLLAGDQDVRPRCAGLLARAIACLPAAVCARPRVRADAGYFTAELAWAATGLGADYAVAAKRNSAFWRELAAVPAGAWCPARDMHGAQVAVMDYAPAGWPPDAYTIVRRVRVDAGHISADGRSRRRRTIEANQLALVLGGEADHAWAVSFIVTNLPTTTPADVVAVEHWFRGRTAIEERFREAKLGAGLNHLPSGQAAVNTVWMWSALLAGAISVMLQSLTGLSDDAGTARMHRLRHELLCVPARLIHHARNLTLRLPPGDHPLAEVLSRIRALPDPA</sequence>
<organism evidence="2 3">
    <name type="scientific">Flexivirga caeni</name>
    <dbReference type="NCBI Taxonomy" id="2294115"/>
    <lineage>
        <taxon>Bacteria</taxon>
        <taxon>Bacillati</taxon>
        <taxon>Actinomycetota</taxon>
        <taxon>Actinomycetes</taxon>
        <taxon>Micrococcales</taxon>
        <taxon>Dermacoccaceae</taxon>
        <taxon>Flexivirga</taxon>
    </lineage>
</organism>